<dbReference type="GeneID" id="71993369"/>
<sequence>MQRHAYALLALVHGYLPVVCISKSPQVCVVYGLEGGGLKHSYRKHSSPIPLETTLSYHALDEYLARQPLQGSQVPTTTPTTPTTAVEALRKEASSQPQRFQPPLIKRVKMSASARDKKKPARPDSAQRKASKRQHEDAWRNVAYTMRILFAPKESGYEHDIQGPNGRVIKAGTPFRLADLQLRGTRNWARQYGYIPDFSRGAIIDGHGNAWTVDRTRKYLVPAPPAQTPPAAQQQAQQQAQLPPPPPPQPMQYPAVQQAQQDYQPLPAVQQPQQALYMPATVQQPQPFYQPLPAVQQPQQFLYKPPTVQQAQPVQTMPLAVQQPQQQQYESDSATPEASDEVLHGSFEEAMWEKDFDFIAYLGIDDIAAMDPAAMPIPDLGLLSPQGHDEFTEQSAQFSADL</sequence>
<proteinExistence type="predicted"/>
<keyword evidence="2" id="KW-0732">Signal</keyword>
<dbReference type="RefSeq" id="XP_047769068.1">
    <property type="nucleotide sequence ID" value="XM_047912639.1"/>
</dbReference>
<evidence type="ECO:0000256" key="2">
    <source>
        <dbReference type="SAM" id="SignalP"/>
    </source>
</evidence>
<evidence type="ECO:0000313" key="4">
    <source>
        <dbReference type="Proteomes" id="UP000756132"/>
    </source>
</evidence>
<feature type="compositionally biased region" description="Pro residues" evidence="1">
    <location>
        <begin position="242"/>
        <end position="251"/>
    </location>
</feature>
<gene>
    <name evidence="3" type="ORF">CLAFUR5_13491</name>
</gene>
<organism evidence="3 4">
    <name type="scientific">Passalora fulva</name>
    <name type="common">Tomato leaf mold</name>
    <name type="synonym">Cladosporium fulvum</name>
    <dbReference type="NCBI Taxonomy" id="5499"/>
    <lineage>
        <taxon>Eukaryota</taxon>
        <taxon>Fungi</taxon>
        <taxon>Dikarya</taxon>
        <taxon>Ascomycota</taxon>
        <taxon>Pezizomycotina</taxon>
        <taxon>Dothideomycetes</taxon>
        <taxon>Dothideomycetidae</taxon>
        <taxon>Mycosphaerellales</taxon>
        <taxon>Mycosphaerellaceae</taxon>
        <taxon>Fulvia</taxon>
    </lineage>
</organism>
<dbReference type="AlphaFoldDB" id="A0A9Q8UWA4"/>
<accession>A0A9Q8UWA4</accession>
<reference evidence="3" key="2">
    <citation type="journal article" date="2022" name="Microb. Genom.">
        <title>A chromosome-scale genome assembly of the tomato pathogen Cladosporium fulvum reveals a compartmentalized genome architecture and the presence of a dispensable chromosome.</title>
        <authorList>
            <person name="Zaccaron A.Z."/>
            <person name="Chen L.H."/>
            <person name="Samaras A."/>
            <person name="Stergiopoulos I."/>
        </authorList>
    </citation>
    <scope>NUCLEOTIDE SEQUENCE</scope>
    <source>
        <strain evidence="3">Race5_Kim</strain>
    </source>
</reference>
<feature type="compositionally biased region" description="Low complexity" evidence="1">
    <location>
        <begin position="229"/>
        <end position="241"/>
    </location>
</feature>
<evidence type="ECO:0000313" key="3">
    <source>
        <dbReference type="EMBL" id="UJO24702.1"/>
    </source>
</evidence>
<feature type="chain" id="PRO_5040236902" evidence="2">
    <location>
        <begin position="23"/>
        <end position="402"/>
    </location>
</feature>
<feature type="compositionally biased region" description="Basic and acidic residues" evidence="1">
    <location>
        <begin position="121"/>
        <end position="137"/>
    </location>
</feature>
<reference evidence="3" key="1">
    <citation type="submission" date="2021-12" db="EMBL/GenBank/DDBJ databases">
        <authorList>
            <person name="Zaccaron A."/>
            <person name="Stergiopoulos I."/>
        </authorList>
    </citation>
    <scope>NUCLEOTIDE SEQUENCE</scope>
    <source>
        <strain evidence="3">Race5_Kim</strain>
    </source>
</reference>
<name>A0A9Q8UWA4_PASFU</name>
<dbReference type="Proteomes" id="UP000756132">
    <property type="component" value="Chromosome 12"/>
</dbReference>
<feature type="signal peptide" evidence="2">
    <location>
        <begin position="1"/>
        <end position="22"/>
    </location>
</feature>
<dbReference type="KEGG" id="ffu:CLAFUR5_13491"/>
<dbReference type="EMBL" id="CP090174">
    <property type="protein sequence ID" value="UJO24702.1"/>
    <property type="molecule type" value="Genomic_DNA"/>
</dbReference>
<keyword evidence="4" id="KW-1185">Reference proteome</keyword>
<protein>
    <submittedName>
        <fullName evidence="3">Uncharacterized protein</fullName>
    </submittedName>
</protein>
<feature type="region of interest" description="Disordered" evidence="1">
    <location>
        <begin position="90"/>
        <end position="137"/>
    </location>
</feature>
<evidence type="ECO:0000256" key="1">
    <source>
        <dbReference type="SAM" id="MobiDB-lite"/>
    </source>
</evidence>
<feature type="region of interest" description="Disordered" evidence="1">
    <location>
        <begin position="221"/>
        <end position="258"/>
    </location>
</feature>